<keyword evidence="2" id="KW-0575">Peroxidase</keyword>
<dbReference type="GO" id="GO:0051920">
    <property type="term" value="F:peroxiredoxin activity"/>
    <property type="evidence" value="ECO:0007669"/>
    <property type="project" value="InterPro"/>
</dbReference>
<accession>A0A1H6EF13</accession>
<gene>
    <name evidence="2" type="ORF">SAMN02982929_06401</name>
    <name evidence="3" type="ORF">SAMN05216506_10325</name>
</gene>
<accession>A0A1I1QNQ3</accession>
<dbReference type="InterPro" id="IPR003779">
    <property type="entry name" value="CMD-like"/>
</dbReference>
<dbReference type="RefSeq" id="WP_093350269.1">
    <property type="nucleotide sequence ID" value="NZ_FNVB01000011.1"/>
</dbReference>
<dbReference type="Proteomes" id="UP000199690">
    <property type="component" value="Unassembled WGS sequence"/>
</dbReference>
<dbReference type="AlphaFoldDB" id="A0A1H6EF13"/>
<evidence type="ECO:0000313" key="4">
    <source>
        <dbReference type="Proteomes" id="UP000199690"/>
    </source>
</evidence>
<dbReference type="InterPro" id="IPR029032">
    <property type="entry name" value="AhpD-like"/>
</dbReference>
<dbReference type="EMBL" id="FNVB01000011">
    <property type="protein sequence ID" value="SEG96397.1"/>
    <property type="molecule type" value="Genomic_DNA"/>
</dbReference>
<dbReference type="PANTHER" id="PTHR34846">
    <property type="entry name" value="4-CARBOXYMUCONOLACTONE DECARBOXYLASE FAMILY PROTEIN (AFU_ORTHOLOGUE AFUA_6G11590)"/>
    <property type="match status" value="1"/>
</dbReference>
<evidence type="ECO:0000259" key="1">
    <source>
        <dbReference type="Pfam" id="PF02627"/>
    </source>
</evidence>
<dbReference type="Gene3D" id="1.20.1290.10">
    <property type="entry name" value="AhpD-like"/>
    <property type="match status" value="1"/>
</dbReference>
<dbReference type="Pfam" id="PF02627">
    <property type="entry name" value="CMD"/>
    <property type="match status" value="1"/>
</dbReference>
<dbReference type="SMR" id="A0A1H6EF13"/>
<keyword evidence="2" id="KW-0560">Oxidoreductase</keyword>
<proteinExistence type="predicted"/>
<keyword evidence="4" id="KW-1185">Reference proteome</keyword>
<reference evidence="4 5" key="2">
    <citation type="submission" date="2016-10" db="EMBL/GenBank/DDBJ databases">
        <authorList>
            <person name="Varghese N."/>
            <person name="Submissions S."/>
        </authorList>
    </citation>
    <scope>NUCLEOTIDE SEQUENCE [LARGE SCALE GENOMIC DNA]</scope>
    <source>
        <strain evidence="5">ATCC 20501</strain>
        <strain evidence="3 4">CGMCC 4.3529</strain>
    </source>
</reference>
<reference evidence="2" key="1">
    <citation type="submission" date="2016-10" db="EMBL/GenBank/DDBJ databases">
        <authorList>
            <person name="de Groot N.N."/>
        </authorList>
    </citation>
    <scope>NUCLEOTIDE SEQUENCE [LARGE SCALE GENOMIC DNA]</scope>
    <source>
        <strain evidence="2">ATCC 20501</strain>
    </source>
</reference>
<protein>
    <submittedName>
        <fullName evidence="2">Alkylhydroperoxidase AhpD family core domain-containing protein</fullName>
    </submittedName>
</protein>
<dbReference type="NCBIfam" id="TIGR00778">
    <property type="entry name" value="ahpD_dom"/>
    <property type="match status" value="1"/>
</dbReference>
<evidence type="ECO:0000313" key="2">
    <source>
        <dbReference type="EMBL" id="SEG96397.1"/>
    </source>
</evidence>
<dbReference type="EMBL" id="FOME01000003">
    <property type="protein sequence ID" value="SFD19690.1"/>
    <property type="molecule type" value="Genomic_DNA"/>
</dbReference>
<dbReference type="SUPFAM" id="SSF69118">
    <property type="entry name" value="AhpD-like"/>
    <property type="match status" value="1"/>
</dbReference>
<sequence>MARLDLSKTAPEPYAGFKQADAALREGPLDVTLRELVKIRVSQINGCVYCVDMHSREALRHGEGQDRLLQLPVWQESELFDERERAALAYAEAATRREHVTDELWDSLRKAFPDEAELGHLVAQVSLINALNLIGVPLEMKPPRR</sequence>
<name>A0A1H6EF13_9PSEU</name>
<dbReference type="Proteomes" id="UP000236729">
    <property type="component" value="Unassembled WGS sequence"/>
</dbReference>
<feature type="domain" description="Carboxymuconolactone decarboxylase-like" evidence="1">
    <location>
        <begin position="14"/>
        <end position="93"/>
    </location>
</feature>
<organism evidence="2 5">
    <name type="scientific">Saccharopolyspora kobensis</name>
    <dbReference type="NCBI Taxonomy" id="146035"/>
    <lineage>
        <taxon>Bacteria</taxon>
        <taxon>Bacillati</taxon>
        <taxon>Actinomycetota</taxon>
        <taxon>Actinomycetes</taxon>
        <taxon>Pseudonocardiales</taxon>
        <taxon>Pseudonocardiaceae</taxon>
        <taxon>Saccharopolyspora</taxon>
    </lineage>
</organism>
<dbReference type="InterPro" id="IPR004675">
    <property type="entry name" value="AhpD_core"/>
</dbReference>
<evidence type="ECO:0000313" key="5">
    <source>
        <dbReference type="Proteomes" id="UP000236729"/>
    </source>
</evidence>
<dbReference type="PANTHER" id="PTHR34846:SF10">
    <property type="entry name" value="CYTOPLASMIC PROTEIN"/>
    <property type="match status" value="1"/>
</dbReference>
<evidence type="ECO:0000313" key="3">
    <source>
        <dbReference type="EMBL" id="SFD19690.1"/>
    </source>
</evidence>